<name>A0A2K3KSF9_TRIPR</name>
<comment type="caution">
    <text evidence="1">The sequence shown here is derived from an EMBL/GenBank/DDBJ whole genome shotgun (WGS) entry which is preliminary data.</text>
</comment>
<reference evidence="1 2" key="2">
    <citation type="journal article" date="2017" name="Front. Plant Sci.">
        <title>Gene Classification and Mining of Molecular Markers Useful in Red Clover (Trifolium pratense) Breeding.</title>
        <authorList>
            <person name="Istvanek J."/>
            <person name="Dluhosova J."/>
            <person name="Dluhos P."/>
            <person name="Patkova L."/>
            <person name="Nedelnik J."/>
            <person name="Repkova J."/>
        </authorList>
    </citation>
    <scope>NUCLEOTIDE SEQUENCE [LARGE SCALE GENOMIC DNA]</scope>
    <source>
        <strain evidence="2">cv. Tatra</strain>
        <tissue evidence="1">Young leaves</tissue>
    </source>
</reference>
<gene>
    <name evidence="1" type="ORF">L195_g064332</name>
</gene>
<proteinExistence type="predicted"/>
<organism evidence="1 2">
    <name type="scientific">Trifolium pratense</name>
    <name type="common">Red clover</name>
    <dbReference type="NCBI Taxonomy" id="57577"/>
    <lineage>
        <taxon>Eukaryota</taxon>
        <taxon>Viridiplantae</taxon>
        <taxon>Streptophyta</taxon>
        <taxon>Embryophyta</taxon>
        <taxon>Tracheophyta</taxon>
        <taxon>Spermatophyta</taxon>
        <taxon>Magnoliopsida</taxon>
        <taxon>eudicotyledons</taxon>
        <taxon>Gunneridae</taxon>
        <taxon>Pentapetalae</taxon>
        <taxon>rosids</taxon>
        <taxon>fabids</taxon>
        <taxon>Fabales</taxon>
        <taxon>Fabaceae</taxon>
        <taxon>Papilionoideae</taxon>
        <taxon>50 kb inversion clade</taxon>
        <taxon>NPAAA clade</taxon>
        <taxon>Hologalegina</taxon>
        <taxon>IRL clade</taxon>
        <taxon>Trifolieae</taxon>
        <taxon>Trifolium</taxon>
    </lineage>
</organism>
<accession>A0A2K3KSF9</accession>
<sequence length="54" mass="5976">MYFFAFSKNASNVFGSSIPTALAKSLSRCNPLSRRYNFMLSSTFTSTAALLNRS</sequence>
<evidence type="ECO:0000313" key="1">
    <source>
        <dbReference type="EMBL" id="PNX69211.1"/>
    </source>
</evidence>
<dbReference type="Proteomes" id="UP000236291">
    <property type="component" value="Unassembled WGS sequence"/>
</dbReference>
<dbReference type="EMBL" id="ASHM01243913">
    <property type="protein sequence ID" value="PNX69211.1"/>
    <property type="molecule type" value="Genomic_DNA"/>
</dbReference>
<protein>
    <submittedName>
        <fullName evidence="1">Uncharacterized protein</fullName>
    </submittedName>
</protein>
<feature type="non-terminal residue" evidence="1">
    <location>
        <position position="54"/>
    </location>
</feature>
<evidence type="ECO:0000313" key="2">
    <source>
        <dbReference type="Proteomes" id="UP000236291"/>
    </source>
</evidence>
<dbReference type="AlphaFoldDB" id="A0A2K3KSF9"/>
<reference evidence="1 2" key="1">
    <citation type="journal article" date="2014" name="Am. J. Bot.">
        <title>Genome assembly and annotation for red clover (Trifolium pratense; Fabaceae).</title>
        <authorList>
            <person name="Istvanek J."/>
            <person name="Jaros M."/>
            <person name="Krenek A."/>
            <person name="Repkova J."/>
        </authorList>
    </citation>
    <scope>NUCLEOTIDE SEQUENCE [LARGE SCALE GENOMIC DNA]</scope>
    <source>
        <strain evidence="2">cv. Tatra</strain>
        <tissue evidence="1">Young leaves</tissue>
    </source>
</reference>